<proteinExistence type="predicted"/>
<dbReference type="OrthoDB" id="1433063at2"/>
<evidence type="ECO:0000313" key="3">
    <source>
        <dbReference type="Proteomes" id="UP000256980"/>
    </source>
</evidence>
<feature type="domain" description="DUF7793" evidence="1">
    <location>
        <begin position="12"/>
        <end position="125"/>
    </location>
</feature>
<reference evidence="2 3" key="1">
    <citation type="submission" date="2018-07" db="EMBL/GenBank/DDBJ databases">
        <title>Genomic Encyclopedia of Type Strains, Phase III (KMG-III): the genomes of soil and plant-associated and newly described type strains.</title>
        <authorList>
            <person name="Whitman W."/>
        </authorList>
    </citation>
    <scope>NUCLEOTIDE SEQUENCE [LARGE SCALE GENOMIC DNA]</scope>
    <source>
        <strain evidence="2 3">CECT 7946</strain>
    </source>
</reference>
<name>A0A3D9H290_9FLAO</name>
<evidence type="ECO:0000313" key="2">
    <source>
        <dbReference type="EMBL" id="RED43619.1"/>
    </source>
</evidence>
<protein>
    <recommendedName>
        <fullName evidence="1">DUF7793 domain-containing protein</fullName>
    </recommendedName>
</protein>
<dbReference type="RefSeq" id="WP_115817710.1">
    <property type="nucleotide sequence ID" value="NZ_QRDV01000005.1"/>
</dbReference>
<evidence type="ECO:0000259" key="1">
    <source>
        <dbReference type="Pfam" id="PF25056"/>
    </source>
</evidence>
<dbReference type="Proteomes" id="UP000256980">
    <property type="component" value="Unassembled WGS sequence"/>
</dbReference>
<accession>A0A3D9H290</accession>
<dbReference type="EMBL" id="QRDV01000005">
    <property type="protein sequence ID" value="RED43619.1"/>
    <property type="molecule type" value="Genomic_DNA"/>
</dbReference>
<dbReference type="Pfam" id="PF25056">
    <property type="entry name" value="DUF7793"/>
    <property type="match status" value="1"/>
</dbReference>
<comment type="caution">
    <text evidence="2">The sequence shown here is derived from an EMBL/GenBank/DDBJ whole genome shotgun (WGS) entry which is preliminary data.</text>
</comment>
<keyword evidence="3" id="KW-1185">Reference proteome</keyword>
<dbReference type="InterPro" id="IPR056695">
    <property type="entry name" value="DUF7793"/>
</dbReference>
<dbReference type="AlphaFoldDB" id="A0A3D9H290"/>
<organism evidence="2 3">
    <name type="scientific">Winogradskyella eximia</name>
    <dbReference type="NCBI Taxonomy" id="262006"/>
    <lineage>
        <taxon>Bacteria</taxon>
        <taxon>Pseudomonadati</taxon>
        <taxon>Bacteroidota</taxon>
        <taxon>Flavobacteriia</taxon>
        <taxon>Flavobacteriales</taxon>
        <taxon>Flavobacteriaceae</taxon>
        <taxon>Winogradskyella</taxon>
    </lineage>
</organism>
<gene>
    <name evidence="2" type="ORF">DFQ10_105219</name>
</gene>
<sequence>MSKVIGFNNAIFWTDDSGILYCEFSSSSNLKLETQNIELYINAIKTLCDGKPMPFLIDLKDIRGTFSVAATNLITNNPEIVKLRITESYLVNTLRTKLWLACYKRLYDRITPFATFNDINSAERYCLEAKNRFYKSA</sequence>